<dbReference type="GeneID" id="6081984"/>
<dbReference type="RefSeq" id="XP_001886348.1">
    <property type="nucleotide sequence ID" value="XM_001886313.1"/>
</dbReference>
<keyword evidence="3" id="KW-1185">Reference proteome</keyword>
<evidence type="ECO:0000313" key="3">
    <source>
        <dbReference type="Proteomes" id="UP000001194"/>
    </source>
</evidence>
<protein>
    <submittedName>
        <fullName evidence="2">Predicted protein</fullName>
    </submittedName>
</protein>
<feature type="compositionally biased region" description="Basic and acidic residues" evidence="1">
    <location>
        <begin position="111"/>
        <end position="128"/>
    </location>
</feature>
<dbReference type="InParanoid" id="B0DR27"/>
<sequence length="152" mass="16776">MGITYTAPACGNATMEVDEFGRGRAGDKDKTVTQKAVGKNSGTGGVVDRLNAGAFHDKTIAYHQYLISRCGRPFFFYMPVDHVWLMLNRLDSDVNSGYHDINEDNDSGEDGDGHDLPTHSTGHDKHAEAMPPISAFEKVEWWRIGLAMLSMN</sequence>
<dbReference type="EMBL" id="DS547127">
    <property type="protein sequence ID" value="EDR02925.1"/>
    <property type="molecule type" value="Genomic_DNA"/>
</dbReference>
<evidence type="ECO:0000256" key="1">
    <source>
        <dbReference type="SAM" id="MobiDB-lite"/>
    </source>
</evidence>
<dbReference type="Proteomes" id="UP000001194">
    <property type="component" value="Unassembled WGS sequence"/>
</dbReference>
<reference evidence="2 3" key="1">
    <citation type="journal article" date="2008" name="Nature">
        <title>The genome of Laccaria bicolor provides insights into mycorrhizal symbiosis.</title>
        <authorList>
            <person name="Martin F."/>
            <person name="Aerts A."/>
            <person name="Ahren D."/>
            <person name="Brun A."/>
            <person name="Danchin E.G.J."/>
            <person name="Duchaussoy F."/>
            <person name="Gibon J."/>
            <person name="Kohler A."/>
            <person name="Lindquist E."/>
            <person name="Pereda V."/>
            <person name="Salamov A."/>
            <person name="Shapiro H.J."/>
            <person name="Wuyts J."/>
            <person name="Blaudez D."/>
            <person name="Buee M."/>
            <person name="Brokstein P."/>
            <person name="Canbaeck B."/>
            <person name="Cohen D."/>
            <person name="Courty P.E."/>
            <person name="Coutinho P.M."/>
            <person name="Delaruelle C."/>
            <person name="Detter J.C."/>
            <person name="Deveau A."/>
            <person name="DiFazio S."/>
            <person name="Duplessis S."/>
            <person name="Fraissinet-Tachet L."/>
            <person name="Lucic E."/>
            <person name="Frey-Klett P."/>
            <person name="Fourrey C."/>
            <person name="Feussner I."/>
            <person name="Gay G."/>
            <person name="Grimwood J."/>
            <person name="Hoegger P.J."/>
            <person name="Jain P."/>
            <person name="Kilaru S."/>
            <person name="Labbe J."/>
            <person name="Lin Y.C."/>
            <person name="Legue V."/>
            <person name="Le Tacon F."/>
            <person name="Marmeisse R."/>
            <person name="Melayah D."/>
            <person name="Montanini B."/>
            <person name="Muratet M."/>
            <person name="Nehls U."/>
            <person name="Niculita-Hirzel H."/>
            <person name="Oudot-Le Secq M.P."/>
            <person name="Peter M."/>
            <person name="Quesneville H."/>
            <person name="Rajashekar B."/>
            <person name="Reich M."/>
            <person name="Rouhier N."/>
            <person name="Schmutz J."/>
            <person name="Yin T."/>
            <person name="Chalot M."/>
            <person name="Henrissat B."/>
            <person name="Kuees U."/>
            <person name="Lucas S."/>
            <person name="Van de Peer Y."/>
            <person name="Podila G.K."/>
            <person name="Polle A."/>
            <person name="Pukkila P.J."/>
            <person name="Richardson P.M."/>
            <person name="Rouze P."/>
            <person name="Sanders I.R."/>
            <person name="Stajich J.E."/>
            <person name="Tunlid A."/>
            <person name="Tuskan G."/>
            <person name="Grigoriev I.V."/>
        </authorList>
    </citation>
    <scope>NUCLEOTIDE SEQUENCE [LARGE SCALE GENOMIC DNA]</scope>
    <source>
        <strain evidence="3">S238N-H82 / ATCC MYA-4686</strain>
    </source>
</reference>
<gene>
    <name evidence="2" type="ORF">LACBIDRAFT_307797</name>
</gene>
<accession>B0DR27</accession>
<evidence type="ECO:0000313" key="2">
    <source>
        <dbReference type="EMBL" id="EDR02925.1"/>
    </source>
</evidence>
<feature type="region of interest" description="Disordered" evidence="1">
    <location>
        <begin position="22"/>
        <end position="43"/>
    </location>
</feature>
<dbReference type="KEGG" id="lbc:LACBIDRAFT_307797"/>
<feature type="compositionally biased region" description="Basic and acidic residues" evidence="1">
    <location>
        <begin position="22"/>
        <end position="32"/>
    </location>
</feature>
<dbReference type="AlphaFoldDB" id="B0DR27"/>
<proteinExistence type="predicted"/>
<organism evidence="3">
    <name type="scientific">Laccaria bicolor (strain S238N-H82 / ATCC MYA-4686)</name>
    <name type="common">Bicoloured deceiver</name>
    <name type="synonym">Laccaria laccata var. bicolor</name>
    <dbReference type="NCBI Taxonomy" id="486041"/>
    <lineage>
        <taxon>Eukaryota</taxon>
        <taxon>Fungi</taxon>
        <taxon>Dikarya</taxon>
        <taxon>Basidiomycota</taxon>
        <taxon>Agaricomycotina</taxon>
        <taxon>Agaricomycetes</taxon>
        <taxon>Agaricomycetidae</taxon>
        <taxon>Agaricales</taxon>
        <taxon>Agaricineae</taxon>
        <taxon>Hydnangiaceae</taxon>
        <taxon>Laccaria</taxon>
    </lineage>
</organism>
<name>B0DR27_LACBS</name>
<feature type="region of interest" description="Disordered" evidence="1">
    <location>
        <begin position="100"/>
        <end position="129"/>
    </location>
</feature>
<dbReference type="HOGENOM" id="CLU_1722683_0_0_1"/>